<dbReference type="Pfam" id="PF02308">
    <property type="entry name" value="MgtC"/>
    <property type="match status" value="1"/>
</dbReference>
<accession>A0ABV4XIC8</accession>
<feature type="region of interest" description="Disordered" evidence="7">
    <location>
        <begin position="154"/>
        <end position="180"/>
    </location>
</feature>
<feature type="compositionally biased region" description="Polar residues" evidence="7">
    <location>
        <begin position="155"/>
        <end position="180"/>
    </location>
</feature>
<evidence type="ECO:0000256" key="8">
    <source>
        <dbReference type="SAM" id="Phobius"/>
    </source>
</evidence>
<comment type="caution">
    <text evidence="10">The sequence shown here is derived from an EMBL/GenBank/DDBJ whole genome shotgun (WGS) entry which is preliminary data.</text>
</comment>
<keyword evidence="6 8" id="KW-0472">Membrane</keyword>
<protein>
    <submittedName>
        <fullName evidence="10">MgtC/SapB family protein</fullName>
    </submittedName>
</protein>
<keyword evidence="11" id="KW-1185">Reference proteome</keyword>
<evidence type="ECO:0000256" key="5">
    <source>
        <dbReference type="ARBA" id="ARBA00022989"/>
    </source>
</evidence>
<dbReference type="EMBL" id="JBHFNR010000006">
    <property type="protein sequence ID" value="MFB2891465.1"/>
    <property type="molecule type" value="Genomic_DNA"/>
</dbReference>
<evidence type="ECO:0000256" key="2">
    <source>
        <dbReference type="ARBA" id="ARBA00009298"/>
    </source>
</evidence>
<gene>
    <name evidence="10" type="ORF">ACE1CI_00810</name>
</gene>
<evidence type="ECO:0000313" key="11">
    <source>
        <dbReference type="Proteomes" id="UP001576784"/>
    </source>
</evidence>
<dbReference type="PRINTS" id="PR01837">
    <property type="entry name" value="MGTCSAPBPROT"/>
</dbReference>
<feature type="transmembrane region" description="Helical" evidence="8">
    <location>
        <begin position="43"/>
        <end position="61"/>
    </location>
</feature>
<keyword evidence="5 8" id="KW-1133">Transmembrane helix</keyword>
<evidence type="ECO:0000256" key="4">
    <source>
        <dbReference type="ARBA" id="ARBA00022692"/>
    </source>
</evidence>
<name>A0ABV4XIC8_9CYAN</name>
<evidence type="ECO:0000256" key="3">
    <source>
        <dbReference type="ARBA" id="ARBA00022475"/>
    </source>
</evidence>
<evidence type="ECO:0000256" key="1">
    <source>
        <dbReference type="ARBA" id="ARBA00004651"/>
    </source>
</evidence>
<evidence type="ECO:0000256" key="7">
    <source>
        <dbReference type="SAM" id="MobiDB-lite"/>
    </source>
</evidence>
<organism evidence="10 11">
    <name type="scientific">Floridaenema flaviceps BLCC-F50</name>
    <dbReference type="NCBI Taxonomy" id="3153642"/>
    <lineage>
        <taxon>Bacteria</taxon>
        <taxon>Bacillati</taxon>
        <taxon>Cyanobacteriota</taxon>
        <taxon>Cyanophyceae</taxon>
        <taxon>Oscillatoriophycideae</taxon>
        <taxon>Aerosakkonematales</taxon>
        <taxon>Aerosakkonemataceae</taxon>
        <taxon>Floridanema</taxon>
        <taxon>Floridanema flaviceps</taxon>
    </lineage>
</organism>
<evidence type="ECO:0000313" key="10">
    <source>
        <dbReference type="EMBL" id="MFB2891465.1"/>
    </source>
</evidence>
<comment type="subcellular location">
    <subcellularLocation>
        <location evidence="1">Cell membrane</location>
        <topology evidence="1">Multi-pass membrane protein</topology>
    </subcellularLocation>
</comment>
<feature type="transmembrane region" description="Helical" evidence="8">
    <location>
        <begin position="12"/>
        <end position="31"/>
    </location>
</feature>
<dbReference type="PANTHER" id="PTHR33778">
    <property type="entry name" value="PROTEIN MGTC"/>
    <property type="match status" value="1"/>
</dbReference>
<feature type="transmembrane region" description="Helical" evidence="8">
    <location>
        <begin position="128"/>
        <end position="146"/>
    </location>
</feature>
<feature type="domain" description="MgtC/SapB/SrpB/YhiD N-terminal" evidence="9">
    <location>
        <begin position="18"/>
        <end position="151"/>
    </location>
</feature>
<proteinExistence type="inferred from homology"/>
<dbReference type="RefSeq" id="WP_413261141.1">
    <property type="nucleotide sequence ID" value="NZ_JBHFNR010000006.1"/>
</dbReference>
<dbReference type="InterPro" id="IPR049177">
    <property type="entry name" value="MgtC_SapB_SrpB_YhiD_N"/>
</dbReference>
<keyword evidence="4 8" id="KW-0812">Transmembrane</keyword>
<reference evidence="10 11" key="1">
    <citation type="submission" date="2024-09" db="EMBL/GenBank/DDBJ databases">
        <title>Floridaenema gen nov. (Aerosakkonemataceae, Aerosakkonematales ord. nov., Cyanobacteria) from benthic tropical and subtropical fresh waters, with the description of four new species.</title>
        <authorList>
            <person name="Moretto J.A."/>
            <person name="Berthold D.E."/>
            <person name="Lefler F.W."/>
            <person name="Huang I.-S."/>
            <person name="Laughinghouse H. IV."/>
        </authorList>
    </citation>
    <scope>NUCLEOTIDE SEQUENCE [LARGE SCALE GENOMIC DNA]</scope>
    <source>
        <strain evidence="10 11">BLCC-F50</strain>
    </source>
</reference>
<comment type="similarity">
    <text evidence="2">Belongs to the MgtC/SapB family.</text>
</comment>
<evidence type="ECO:0000259" key="9">
    <source>
        <dbReference type="Pfam" id="PF02308"/>
    </source>
</evidence>
<evidence type="ECO:0000256" key="6">
    <source>
        <dbReference type="ARBA" id="ARBA00023136"/>
    </source>
</evidence>
<dbReference type="InterPro" id="IPR003416">
    <property type="entry name" value="MgtC/SapB/SrpB/YhiD_fam"/>
</dbReference>
<feature type="transmembrane region" description="Helical" evidence="8">
    <location>
        <begin position="73"/>
        <end position="93"/>
    </location>
</feature>
<keyword evidence="3" id="KW-1003">Cell membrane</keyword>
<sequence length="180" mass="18873">MNSMFFSANNWQVVAFRLTVALLIGCVIGLNRDQPGRPAGLRTFMIVSLGAAVFVMIPLQIENDSTFASSNALSRTIQGVASGVGFLGAGIILQQSSEKSGKAEIKGLTSAATIWLAAGLGAAAGCGLWQMSLIATVMALVVLSGVKKLKKSNLIGSRSRNPQTKTESKDSATSQDIQQR</sequence>
<dbReference type="Proteomes" id="UP001576784">
    <property type="component" value="Unassembled WGS sequence"/>
</dbReference>
<dbReference type="PANTHER" id="PTHR33778:SF1">
    <property type="entry name" value="MAGNESIUM TRANSPORTER YHID-RELATED"/>
    <property type="match status" value="1"/>
</dbReference>